<evidence type="ECO:0000256" key="8">
    <source>
        <dbReference type="ARBA" id="ARBA00022737"/>
    </source>
</evidence>
<organism evidence="16 17">
    <name type="scientific">Methanolobus chelungpuianus</name>
    <dbReference type="NCBI Taxonomy" id="502115"/>
    <lineage>
        <taxon>Archaea</taxon>
        <taxon>Methanobacteriati</taxon>
        <taxon>Methanobacteriota</taxon>
        <taxon>Stenosarchaea group</taxon>
        <taxon>Methanomicrobia</taxon>
        <taxon>Methanosarcinales</taxon>
        <taxon>Methanosarcinaceae</taxon>
        <taxon>Methanolobus</taxon>
    </lineage>
</organism>
<evidence type="ECO:0000256" key="1">
    <source>
        <dbReference type="ARBA" id="ARBA00004766"/>
    </source>
</evidence>
<dbReference type="EC" id="2.7.2.4" evidence="13"/>
<dbReference type="InterPro" id="IPR005260">
    <property type="entry name" value="Asp_kin_monofn"/>
</dbReference>
<dbReference type="PANTHER" id="PTHR21499">
    <property type="entry name" value="ASPARTATE KINASE"/>
    <property type="match status" value="1"/>
</dbReference>
<evidence type="ECO:0000256" key="3">
    <source>
        <dbReference type="ARBA" id="ARBA00005139"/>
    </source>
</evidence>
<dbReference type="InterPro" id="IPR002912">
    <property type="entry name" value="ACT_dom"/>
</dbReference>
<comment type="pathway">
    <text evidence="3 14">Amino-acid biosynthesis; L-threonine biosynthesis; L-threonine from L-aspartate: step 1/5.</text>
</comment>
<keyword evidence="17" id="KW-1185">Reference proteome</keyword>
<feature type="domain" description="ACT" evidence="15">
    <location>
        <begin position="402"/>
        <end position="470"/>
    </location>
</feature>
<evidence type="ECO:0000313" key="16">
    <source>
        <dbReference type="EMBL" id="MCQ6962674.1"/>
    </source>
</evidence>
<dbReference type="InterPro" id="IPR045865">
    <property type="entry name" value="ACT-like_dom_sf"/>
</dbReference>
<evidence type="ECO:0000256" key="4">
    <source>
        <dbReference type="ARBA" id="ARBA00010122"/>
    </source>
</evidence>
<gene>
    <name evidence="16" type="ORF">PV02_06010</name>
</gene>
<dbReference type="NCBIfam" id="TIGR00656">
    <property type="entry name" value="asp_kin_monofn"/>
    <property type="match status" value="1"/>
</dbReference>
<comment type="caution">
    <text evidence="16">The sequence shown here is derived from an EMBL/GenBank/DDBJ whole genome shotgun (WGS) entry which is preliminary data.</text>
</comment>
<dbReference type="GO" id="GO:0009089">
    <property type="term" value="P:lysine biosynthetic process via diaminopimelate"/>
    <property type="evidence" value="ECO:0007669"/>
    <property type="project" value="InterPro"/>
</dbReference>
<dbReference type="GO" id="GO:0009088">
    <property type="term" value="P:threonine biosynthetic process"/>
    <property type="evidence" value="ECO:0007669"/>
    <property type="project" value="UniProtKB-KW"/>
</dbReference>
<keyword evidence="10 13" id="KW-0418">Kinase</keyword>
<sequence length="470" mass="50479">MRIVMKFGGTSVANGEKIRHVAELLKRYHQGGNEVIAVTSALSGVTDGLLNTANEVSVNGKVTQVKEFIADITKKHYDAINVAMDGETLRDQCIAAVDCRLDELEKALIGICYLGELTPRSIDYISSYGERLAAPIVSGSIRSVGINSVSLTGGEAGIVTDSNYGDAKPLEQSYSQIKEKLCPLLEDSIPVVTGFIAQNKQQIITTLGRSGSDFSASILGAAVNADEIWLWKEVDGIMTTDPKIVPEAQSIPLISYIEAMELSYFGAKVLHPRTIEPAITHRIPVRVKNTFDPEFEGTLIVAEQKQKEDVVKAVTLIKKVALINISGAGMMGTIGTAARVFSSLASEGVNIIMISQGSSEANMTLIVNEDHLERAVAAIRREFSNNVVGDVAYDRDVCVVAVVGAGMDGIPGVAGKVFNALGKAGINIIMISQGSSQHNISFAVSSDDAIEAVRVLHREFELDRQCRDQQ</sequence>
<keyword evidence="9" id="KW-0547">Nucleotide-binding</keyword>
<comment type="pathway">
    <text evidence="2 14">Amino-acid biosynthesis; L-methionine biosynthesis via de novo pathway; L-homoserine from L-aspartate: step 1/3.</text>
</comment>
<evidence type="ECO:0000259" key="15">
    <source>
        <dbReference type="PROSITE" id="PS51671"/>
    </source>
</evidence>
<dbReference type="InterPro" id="IPR018042">
    <property type="entry name" value="Aspartate_kinase_CS"/>
</dbReference>
<dbReference type="GO" id="GO:0004072">
    <property type="term" value="F:aspartate kinase activity"/>
    <property type="evidence" value="ECO:0007669"/>
    <property type="project" value="UniProtKB-EC"/>
</dbReference>
<protein>
    <recommendedName>
        <fullName evidence="13">Aspartokinase</fullName>
        <ecNumber evidence="13">2.7.2.4</ecNumber>
    </recommendedName>
</protein>
<dbReference type="GO" id="GO:0005524">
    <property type="term" value="F:ATP binding"/>
    <property type="evidence" value="ECO:0007669"/>
    <property type="project" value="UniProtKB-KW"/>
</dbReference>
<keyword evidence="7" id="KW-0791">Threonine biosynthesis</keyword>
<dbReference type="NCBIfam" id="NF004938">
    <property type="entry name" value="PRK06291.1"/>
    <property type="match status" value="1"/>
</dbReference>
<evidence type="ECO:0000256" key="2">
    <source>
        <dbReference type="ARBA" id="ARBA00004986"/>
    </source>
</evidence>
<evidence type="ECO:0000313" key="17">
    <source>
        <dbReference type="Proteomes" id="UP001206983"/>
    </source>
</evidence>
<dbReference type="Gene3D" id="3.30.70.260">
    <property type="match status" value="1"/>
</dbReference>
<evidence type="ECO:0000256" key="7">
    <source>
        <dbReference type="ARBA" id="ARBA00022697"/>
    </source>
</evidence>
<evidence type="ECO:0000256" key="12">
    <source>
        <dbReference type="ARBA" id="ARBA00047872"/>
    </source>
</evidence>
<evidence type="ECO:0000256" key="13">
    <source>
        <dbReference type="RuleBase" id="RU003448"/>
    </source>
</evidence>
<keyword evidence="6 13" id="KW-0808">Transferase</keyword>
<dbReference type="EMBL" id="JTEO01000004">
    <property type="protein sequence ID" value="MCQ6962674.1"/>
    <property type="molecule type" value="Genomic_DNA"/>
</dbReference>
<dbReference type="AlphaFoldDB" id="A0AAE3KY58"/>
<dbReference type="SUPFAM" id="SSF53633">
    <property type="entry name" value="Carbamate kinase-like"/>
    <property type="match status" value="1"/>
</dbReference>
<dbReference type="InterPro" id="IPR054352">
    <property type="entry name" value="ACT_Aspartokinase"/>
</dbReference>
<evidence type="ECO:0000256" key="14">
    <source>
        <dbReference type="RuleBase" id="RU004249"/>
    </source>
</evidence>
<dbReference type="NCBIfam" id="TIGR00657">
    <property type="entry name" value="asp_kinases"/>
    <property type="match status" value="1"/>
</dbReference>
<evidence type="ECO:0000256" key="11">
    <source>
        <dbReference type="ARBA" id="ARBA00022840"/>
    </source>
</evidence>
<dbReference type="InterPro" id="IPR001341">
    <property type="entry name" value="Asp_kinase"/>
</dbReference>
<dbReference type="CDD" id="cd04921">
    <property type="entry name" value="ACT_AKi-HSDH-ThrA-like_1"/>
    <property type="match status" value="1"/>
</dbReference>
<dbReference type="InterPro" id="IPR036393">
    <property type="entry name" value="AceGlu_kinase-like_sf"/>
</dbReference>
<evidence type="ECO:0000256" key="5">
    <source>
        <dbReference type="ARBA" id="ARBA00022605"/>
    </source>
</evidence>
<dbReference type="Pfam" id="PF22468">
    <property type="entry name" value="ACT_9"/>
    <property type="match status" value="2"/>
</dbReference>
<dbReference type="InterPro" id="IPR001048">
    <property type="entry name" value="Asp/Glu/Uridylate_kinase"/>
</dbReference>
<dbReference type="SUPFAM" id="SSF55021">
    <property type="entry name" value="ACT-like"/>
    <property type="match status" value="2"/>
</dbReference>
<dbReference type="Gene3D" id="3.40.1160.10">
    <property type="entry name" value="Acetylglutamate kinase-like"/>
    <property type="match status" value="1"/>
</dbReference>
<dbReference type="RefSeq" id="WP_256622485.1">
    <property type="nucleotide sequence ID" value="NZ_JTEO01000004.1"/>
</dbReference>
<dbReference type="CDD" id="cd04924">
    <property type="entry name" value="ACT_AK-Arch_2"/>
    <property type="match status" value="1"/>
</dbReference>
<keyword evidence="8" id="KW-0677">Repeat</keyword>
<comment type="similarity">
    <text evidence="4 13">Belongs to the aspartokinase family.</text>
</comment>
<evidence type="ECO:0000256" key="9">
    <source>
        <dbReference type="ARBA" id="ARBA00022741"/>
    </source>
</evidence>
<comment type="catalytic activity">
    <reaction evidence="12 13">
        <text>L-aspartate + ATP = 4-phospho-L-aspartate + ADP</text>
        <dbReference type="Rhea" id="RHEA:23776"/>
        <dbReference type="ChEBI" id="CHEBI:29991"/>
        <dbReference type="ChEBI" id="CHEBI:30616"/>
        <dbReference type="ChEBI" id="CHEBI:57535"/>
        <dbReference type="ChEBI" id="CHEBI:456216"/>
        <dbReference type="EC" id="2.7.2.4"/>
    </reaction>
</comment>
<comment type="pathway">
    <text evidence="1 14">Amino-acid biosynthesis; L-lysine biosynthesis via DAP pathway; (S)-tetrahydrodipicolinate from L-aspartate: step 1/4.</text>
</comment>
<accession>A0AAE3KY58</accession>
<dbReference type="GO" id="GO:0009090">
    <property type="term" value="P:homoserine biosynthetic process"/>
    <property type="evidence" value="ECO:0007669"/>
    <property type="project" value="TreeGrafter"/>
</dbReference>
<dbReference type="PIRSF" id="PIRSF000726">
    <property type="entry name" value="Asp_kin"/>
    <property type="match status" value="1"/>
</dbReference>
<keyword evidence="11" id="KW-0067">ATP-binding</keyword>
<keyword evidence="5 14" id="KW-0028">Amino-acid biosynthesis</keyword>
<evidence type="ECO:0000256" key="10">
    <source>
        <dbReference type="ARBA" id="ARBA00022777"/>
    </source>
</evidence>
<dbReference type="PROSITE" id="PS51671">
    <property type="entry name" value="ACT"/>
    <property type="match status" value="2"/>
</dbReference>
<dbReference type="FunFam" id="3.40.1160.10:FF:000017">
    <property type="entry name" value="Bifunctional aspartokinase/homoserine dehydrogenase"/>
    <property type="match status" value="1"/>
</dbReference>
<dbReference type="Gene3D" id="3.30.2130.10">
    <property type="entry name" value="VC0802-like"/>
    <property type="match status" value="1"/>
</dbReference>
<dbReference type="Proteomes" id="UP001206983">
    <property type="component" value="Unassembled WGS sequence"/>
</dbReference>
<dbReference type="Pfam" id="PF00696">
    <property type="entry name" value="AA_kinase"/>
    <property type="match status" value="1"/>
</dbReference>
<dbReference type="PROSITE" id="PS00324">
    <property type="entry name" value="ASPARTOKINASE"/>
    <property type="match status" value="1"/>
</dbReference>
<name>A0AAE3KY58_9EURY</name>
<dbReference type="GO" id="GO:0005829">
    <property type="term" value="C:cytosol"/>
    <property type="evidence" value="ECO:0007669"/>
    <property type="project" value="TreeGrafter"/>
</dbReference>
<evidence type="ECO:0000256" key="6">
    <source>
        <dbReference type="ARBA" id="ARBA00022679"/>
    </source>
</evidence>
<reference evidence="16 17" key="1">
    <citation type="journal article" date="2011" name="Appl. Environ. Microbiol.">
        <title>Methanogenic archaea isolated from Taiwan's Chelungpu fault.</title>
        <authorList>
            <person name="Wu S.Y."/>
            <person name="Lai M.C."/>
        </authorList>
    </citation>
    <scope>NUCLEOTIDE SEQUENCE [LARGE SCALE GENOMIC DNA]</scope>
    <source>
        <strain evidence="16 17">St545Mb</strain>
    </source>
</reference>
<proteinExistence type="inferred from homology"/>
<dbReference type="PANTHER" id="PTHR21499:SF59">
    <property type="entry name" value="ASPARTOKINASE"/>
    <property type="match status" value="1"/>
</dbReference>
<feature type="domain" description="ACT" evidence="15">
    <location>
        <begin position="325"/>
        <end position="396"/>
    </location>
</feature>